<dbReference type="Proteomes" id="UP000327000">
    <property type="component" value="Unassembled WGS sequence"/>
</dbReference>
<sequence length="195" mass="20611">MPSADPTRTEDRADFEDVLEQGLSSPRIAEALRTTTAVSADRLRDWALESRASIAAAAIPEYRAYLETRASRRRDGPSPLGNGLGALAVLIPALAAAAAAVFLVLGYGFRLLGVQARLARGLQAAGWTAVAVATAAVLLGVVAVLVIAVRNRTARPAASDGERVAAARAAWRRALLERGVLPFLRHQIEEAGRPE</sequence>
<protein>
    <submittedName>
        <fullName evidence="2">Uncharacterized protein</fullName>
    </submittedName>
</protein>
<dbReference type="AlphaFoldDB" id="A0A5N5VYG6"/>
<keyword evidence="1" id="KW-1133">Transmembrane helix</keyword>
<accession>A0A5N5VYG6</accession>
<dbReference type="RefSeq" id="WP_152265924.1">
    <property type="nucleotide sequence ID" value="NZ_VOKX01000126.1"/>
</dbReference>
<feature type="transmembrane region" description="Helical" evidence="1">
    <location>
        <begin position="80"/>
        <end position="105"/>
    </location>
</feature>
<gene>
    <name evidence="2" type="ORF">FRZ00_31980</name>
</gene>
<feature type="transmembrane region" description="Helical" evidence="1">
    <location>
        <begin position="125"/>
        <end position="149"/>
    </location>
</feature>
<dbReference type="EMBL" id="VOKX01000126">
    <property type="protein sequence ID" value="KAB7833852.1"/>
    <property type="molecule type" value="Genomic_DNA"/>
</dbReference>
<evidence type="ECO:0000313" key="2">
    <source>
        <dbReference type="EMBL" id="KAB7833852.1"/>
    </source>
</evidence>
<evidence type="ECO:0000313" key="3">
    <source>
        <dbReference type="Proteomes" id="UP000327000"/>
    </source>
</evidence>
<comment type="caution">
    <text evidence="2">The sequence shown here is derived from an EMBL/GenBank/DDBJ whole genome shotgun (WGS) entry which is preliminary data.</text>
</comment>
<reference evidence="2 3" key="1">
    <citation type="journal article" date="2019" name="Microb. Cell Fact.">
        <title>Exploring novel herbicidin analogues by transcriptional regulator overexpression and MS/MS molecular networking.</title>
        <authorList>
            <person name="Shi Y."/>
            <person name="Gu R."/>
            <person name="Li Y."/>
            <person name="Wang X."/>
            <person name="Ren W."/>
            <person name="Li X."/>
            <person name="Wang L."/>
            <person name="Xie Y."/>
            <person name="Hong B."/>
        </authorList>
    </citation>
    <scope>NUCLEOTIDE SEQUENCE [LARGE SCALE GENOMIC DNA]</scope>
    <source>
        <strain evidence="2 3">US-43</strain>
    </source>
</reference>
<keyword evidence="1" id="KW-0812">Transmembrane</keyword>
<organism evidence="2 3">
    <name type="scientific">Streptomyces mobaraensis</name>
    <name type="common">Streptoverticillium mobaraense</name>
    <dbReference type="NCBI Taxonomy" id="35621"/>
    <lineage>
        <taxon>Bacteria</taxon>
        <taxon>Bacillati</taxon>
        <taxon>Actinomycetota</taxon>
        <taxon>Actinomycetes</taxon>
        <taxon>Kitasatosporales</taxon>
        <taxon>Streptomycetaceae</taxon>
        <taxon>Streptomyces</taxon>
    </lineage>
</organism>
<keyword evidence="1" id="KW-0472">Membrane</keyword>
<evidence type="ECO:0000256" key="1">
    <source>
        <dbReference type="SAM" id="Phobius"/>
    </source>
</evidence>
<proteinExistence type="predicted"/>
<name>A0A5N5VYG6_STRMB</name>
<keyword evidence="3" id="KW-1185">Reference proteome</keyword>